<evidence type="ECO:0000256" key="5">
    <source>
        <dbReference type="ARBA" id="ARBA00022741"/>
    </source>
</evidence>
<keyword evidence="7" id="KW-0067">ATP-binding</keyword>
<dbReference type="PANTHER" id="PTHR43071:SF1">
    <property type="entry name" value="2-AMINO-4-HYDROXY-6-HYDROXYMETHYLDIHYDROPTERIDINE PYROPHOSPHOKINASE"/>
    <property type="match status" value="1"/>
</dbReference>
<dbReference type="GO" id="GO:0003848">
    <property type="term" value="F:2-amino-4-hydroxy-6-hydroxymethyldihydropteridine diphosphokinase activity"/>
    <property type="evidence" value="ECO:0007669"/>
    <property type="project" value="UniProtKB-EC"/>
</dbReference>
<accession>A0ABV5AE00</accession>
<dbReference type="Gene3D" id="3.30.70.560">
    <property type="entry name" value="7,8-Dihydro-6-hydroxymethylpterin-pyrophosphokinase HPPK"/>
    <property type="match status" value="1"/>
</dbReference>
<evidence type="ECO:0000256" key="3">
    <source>
        <dbReference type="ARBA" id="ARBA00013253"/>
    </source>
</evidence>
<dbReference type="InterPro" id="IPR000550">
    <property type="entry name" value="Hppk"/>
</dbReference>
<organism evidence="10 11">
    <name type="scientific">Alicyclobacillus fastidiosus</name>
    <dbReference type="NCBI Taxonomy" id="392011"/>
    <lineage>
        <taxon>Bacteria</taxon>
        <taxon>Bacillati</taxon>
        <taxon>Bacillota</taxon>
        <taxon>Bacilli</taxon>
        <taxon>Bacillales</taxon>
        <taxon>Alicyclobacillaceae</taxon>
        <taxon>Alicyclobacillus</taxon>
    </lineage>
</organism>
<keyword evidence="5" id="KW-0547">Nucleotide-binding</keyword>
<evidence type="ECO:0000313" key="11">
    <source>
        <dbReference type="Proteomes" id="UP001579974"/>
    </source>
</evidence>
<evidence type="ECO:0000259" key="9">
    <source>
        <dbReference type="Pfam" id="PF01288"/>
    </source>
</evidence>
<sequence length="167" mass="18921">MSSPAREMHDVYVGVGSNLGKRIEHLKFAVDALEELGTCRCSSVYETAPVGYAEQPDFLNMVVHVSTPLSACEMLAALQDIETRAKRVRDIRFGPRTLDCDVLLYDDDYICFKDFQVPHPRMWSRAFVLVPLAELTPARKGLGGRNISALAEEQRQRDEVHHVGRFW</sequence>
<evidence type="ECO:0000256" key="4">
    <source>
        <dbReference type="ARBA" id="ARBA00022679"/>
    </source>
</evidence>
<dbReference type="Pfam" id="PF01288">
    <property type="entry name" value="HPPK"/>
    <property type="match status" value="1"/>
</dbReference>
<evidence type="ECO:0000313" key="10">
    <source>
        <dbReference type="EMBL" id="MFB5190460.1"/>
    </source>
</evidence>
<keyword evidence="8" id="KW-0289">Folate biosynthesis</keyword>
<dbReference type="SUPFAM" id="SSF55083">
    <property type="entry name" value="6-hydroxymethyl-7,8-dihydropterin pyrophosphokinase, HPPK"/>
    <property type="match status" value="1"/>
</dbReference>
<dbReference type="RefSeq" id="WP_275474905.1">
    <property type="nucleotide sequence ID" value="NZ_CP162940.1"/>
</dbReference>
<comment type="caution">
    <text evidence="10">The sequence shown here is derived from an EMBL/GenBank/DDBJ whole genome shotgun (WGS) entry which is preliminary data.</text>
</comment>
<comment type="pathway">
    <text evidence="2">Cofactor biosynthesis; tetrahydrofolate biosynthesis; 2-amino-4-hydroxy-6-hydroxymethyl-7,8-dihydropteridine diphosphate from 7,8-dihydroneopterin triphosphate: step 4/4.</text>
</comment>
<evidence type="ECO:0000256" key="7">
    <source>
        <dbReference type="ARBA" id="ARBA00022840"/>
    </source>
</evidence>
<protein>
    <recommendedName>
        <fullName evidence="3">2-amino-4-hydroxy-6-hydroxymethyldihydropteridine diphosphokinase</fullName>
        <ecNumber evidence="3">2.7.6.3</ecNumber>
    </recommendedName>
</protein>
<gene>
    <name evidence="10" type="primary">folK</name>
    <name evidence="10" type="ORF">KKP3000_003925</name>
</gene>
<evidence type="ECO:0000256" key="2">
    <source>
        <dbReference type="ARBA" id="ARBA00005051"/>
    </source>
</evidence>
<keyword evidence="6" id="KW-0418">Kinase</keyword>
<dbReference type="NCBIfam" id="TIGR01498">
    <property type="entry name" value="folK"/>
    <property type="match status" value="1"/>
</dbReference>
<dbReference type="CDD" id="cd00483">
    <property type="entry name" value="HPPK"/>
    <property type="match status" value="1"/>
</dbReference>
<comment type="catalytic activity">
    <reaction evidence="1">
        <text>6-hydroxymethyl-7,8-dihydropterin + ATP = (7,8-dihydropterin-6-yl)methyl diphosphate + AMP + H(+)</text>
        <dbReference type="Rhea" id="RHEA:11412"/>
        <dbReference type="ChEBI" id="CHEBI:15378"/>
        <dbReference type="ChEBI" id="CHEBI:30616"/>
        <dbReference type="ChEBI" id="CHEBI:44841"/>
        <dbReference type="ChEBI" id="CHEBI:72950"/>
        <dbReference type="ChEBI" id="CHEBI:456215"/>
        <dbReference type="EC" id="2.7.6.3"/>
    </reaction>
</comment>
<dbReference type="PANTHER" id="PTHR43071">
    <property type="entry name" value="2-AMINO-4-HYDROXY-6-HYDROXYMETHYLDIHYDROPTERIDINE PYROPHOSPHOKINASE"/>
    <property type="match status" value="1"/>
</dbReference>
<evidence type="ECO:0000256" key="6">
    <source>
        <dbReference type="ARBA" id="ARBA00022777"/>
    </source>
</evidence>
<keyword evidence="11" id="KW-1185">Reference proteome</keyword>
<reference evidence="10 11" key="1">
    <citation type="journal article" date="2024" name="Int. J. Mol. Sci.">
        <title>Exploration of Alicyclobacillus spp. Genome in Search of Antibiotic Resistance.</title>
        <authorList>
            <person name="Bucka-Kolendo J."/>
            <person name="Kiousi D.E."/>
            <person name="Dekowska A."/>
            <person name="Mikolajczuk-Szczyrba A."/>
            <person name="Karadedos D.M."/>
            <person name="Michael P."/>
            <person name="Galanis A."/>
            <person name="Sokolowska B."/>
        </authorList>
    </citation>
    <scope>NUCLEOTIDE SEQUENCE [LARGE SCALE GENOMIC DNA]</scope>
    <source>
        <strain evidence="10 11">KKP 3000</strain>
    </source>
</reference>
<dbReference type="EC" id="2.7.6.3" evidence="3"/>
<evidence type="ECO:0000256" key="1">
    <source>
        <dbReference type="ARBA" id="ARBA00000198"/>
    </source>
</evidence>
<proteinExistence type="predicted"/>
<evidence type="ECO:0000256" key="8">
    <source>
        <dbReference type="ARBA" id="ARBA00022909"/>
    </source>
</evidence>
<name>A0ABV5AE00_9BACL</name>
<dbReference type="InterPro" id="IPR035907">
    <property type="entry name" value="Hppk_sf"/>
</dbReference>
<feature type="domain" description="7,8-dihydro-6-hydroxymethylpterin-pyrophosphokinase" evidence="9">
    <location>
        <begin position="12"/>
        <end position="137"/>
    </location>
</feature>
<dbReference type="Proteomes" id="UP001579974">
    <property type="component" value="Unassembled WGS sequence"/>
</dbReference>
<dbReference type="EMBL" id="JBDXSU010000006">
    <property type="protein sequence ID" value="MFB5190460.1"/>
    <property type="molecule type" value="Genomic_DNA"/>
</dbReference>
<keyword evidence="4 10" id="KW-0808">Transferase</keyword>